<evidence type="ECO:0000256" key="1">
    <source>
        <dbReference type="ARBA" id="ARBA00010515"/>
    </source>
</evidence>
<dbReference type="Pfam" id="PF07859">
    <property type="entry name" value="Abhydrolase_3"/>
    <property type="match status" value="1"/>
</dbReference>
<keyword evidence="4" id="KW-1133">Transmembrane helix</keyword>
<evidence type="ECO:0000256" key="2">
    <source>
        <dbReference type="ARBA" id="ARBA00022801"/>
    </source>
</evidence>
<dbReference type="Proteomes" id="UP000717696">
    <property type="component" value="Unassembled WGS sequence"/>
</dbReference>
<keyword evidence="4" id="KW-0812">Transmembrane</keyword>
<dbReference type="EMBL" id="JAGMUU010000038">
    <property type="protein sequence ID" value="KAH7115456.1"/>
    <property type="molecule type" value="Genomic_DNA"/>
</dbReference>
<dbReference type="PANTHER" id="PTHR48081">
    <property type="entry name" value="AB HYDROLASE SUPERFAMILY PROTEIN C4A8.06C"/>
    <property type="match status" value="1"/>
</dbReference>
<comment type="caution">
    <text evidence="6">The sequence shown here is derived from an EMBL/GenBank/DDBJ whole genome shotgun (WGS) entry which is preliminary data.</text>
</comment>
<name>A0A9P9IC73_9HYPO</name>
<dbReference type="Gene3D" id="3.40.50.1820">
    <property type="entry name" value="alpha/beta hydrolase"/>
    <property type="match status" value="1"/>
</dbReference>
<dbReference type="OrthoDB" id="2152029at2759"/>
<dbReference type="InterPro" id="IPR013094">
    <property type="entry name" value="AB_hydrolase_3"/>
</dbReference>
<accession>A0A9P9IC73</accession>
<dbReference type="PROSITE" id="PS01174">
    <property type="entry name" value="LIPASE_GDXG_SER"/>
    <property type="match status" value="1"/>
</dbReference>
<organism evidence="6 7">
    <name type="scientific">Dactylonectria estremocensis</name>
    <dbReference type="NCBI Taxonomy" id="1079267"/>
    <lineage>
        <taxon>Eukaryota</taxon>
        <taxon>Fungi</taxon>
        <taxon>Dikarya</taxon>
        <taxon>Ascomycota</taxon>
        <taxon>Pezizomycotina</taxon>
        <taxon>Sordariomycetes</taxon>
        <taxon>Hypocreomycetidae</taxon>
        <taxon>Hypocreales</taxon>
        <taxon>Nectriaceae</taxon>
        <taxon>Dactylonectria</taxon>
    </lineage>
</organism>
<sequence>MPYLWSKQPFKAIYILFVIPPAIAASLAHAVLFSLLRCGRPHSDWSFRQAIAVRLVKSLIRLQSALRMPAPLSLTPGSEGDRFVVVSPAAPTRFRGSADDITIQPGKVGGTWSPAPIHALPRERHDQLVVLHFHGGAYVMGDGRDGDMGFLTRTILQNMPCTHIFTPQYRLSSNPGGRFPAALQDAISSYSYLVHDLGIAASQIIVSGDSAGGNLALAVLRYIASFGSESDLPWPRAALLWSPWVDLASAQDARRSKLLLNYSADYIPSSFATWGVETLTGDGVVSVMDPYISPVHSPFRSESPIWVHTGGKEALFDEIRRLVEQLRGAGTMTELVIEDLAPHDILNAGTLLQFENEAVLGAKKAGEFVERIAD</sequence>
<keyword evidence="4" id="KW-0472">Membrane</keyword>
<evidence type="ECO:0000313" key="7">
    <source>
        <dbReference type="Proteomes" id="UP000717696"/>
    </source>
</evidence>
<keyword evidence="7" id="KW-1185">Reference proteome</keyword>
<evidence type="ECO:0000259" key="5">
    <source>
        <dbReference type="Pfam" id="PF07859"/>
    </source>
</evidence>
<feature type="transmembrane region" description="Helical" evidence="4">
    <location>
        <begin position="12"/>
        <end position="36"/>
    </location>
</feature>
<dbReference type="InterPro" id="IPR033140">
    <property type="entry name" value="Lipase_GDXG_put_SER_AS"/>
</dbReference>
<dbReference type="SUPFAM" id="SSF53474">
    <property type="entry name" value="alpha/beta-Hydrolases"/>
    <property type="match status" value="1"/>
</dbReference>
<feature type="active site" evidence="3">
    <location>
        <position position="210"/>
    </location>
</feature>
<evidence type="ECO:0000256" key="3">
    <source>
        <dbReference type="PROSITE-ProRule" id="PRU10038"/>
    </source>
</evidence>
<protein>
    <submittedName>
        <fullName evidence="6">Alpha/beta hydrolase</fullName>
    </submittedName>
</protein>
<comment type="similarity">
    <text evidence="1">Belongs to the 'GDXG' lipolytic enzyme family.</text>
</comment>
<dbReference type="InterPro" id="IPR029058">
    <property type="entry name" value="AB_hydrolase_fold"/>
</dbReference>
<proteinExistence type="inferred from homology"/>
<keyword evidence="2 6" id="KW-0378">Hydrolase</keyword>
<dbReference type="PANTHER" id="PTHR48081:SF8">
    <property type="entry name" value="ALPHA_BETA HYDROLASE FOLD-3 DOMAIN-CONTAINING PROTEIN-RELATED"/>
    <property type="match status" value="1"/>
</dbReference>
<reference evidence="6" key="1">
    <citation type="journal article" date="2021" name="Nat. Commun.">
        <title>Genetic determinants of endophytism in the Arabidopsis root mycobiome.</title>
        <authorList>
            <person name="Mesny F."/>
            <person name="Miyauchi S."/>
            <person name="Thiergart T."/>
            <person name="Pickel B."/>
            <person name="Atanasova L."/>
            <person name="Karlsson M."/>
            <person name="Huettel B."/>
            <person name="Barry K.W."/>
            <person name="Haridas S."/>
            <person name="Chen C."/>
            <person name="Bauer D."/>
            <person name="Andreopoulos W."/>
            <person name="Pangilinan J."/>
            <person name="LaButti K."/>
            <person name="Riley R."/>
            <person name="Lipzen A."/>
            <person name="Clum A."/>
            <person name="Drula E."/>
            <person name="Henrissat B."/>
            <person name="Kohler A."/>
            <person name="Grigoriev I.V."/>
            <person name="Martin F.M."/>
            <person name="Hacquard S."/>
        </authorList>
    </citation>
    <scope>NUCLEOTIDE SEQUENCE</scope>
    <source>
        <strain evidence="6">MPI-CAGE-AT-0021</strain>
    </source>
</reference>
<evidence type="ECO:0000256" key="4">
    <source>
        <dbReference type="SAM" id="Phobius"/>
    </source>
</evidence>
<dbReference type="GO" id="GO:0016787">
    <property type="term" value="F:hydrolase activity"/>
    <property type="evidence" value="ECO:0007669"/>
    <property type="project" value="UniProtKB-KW"/>
</dbReference>
<dbReference type="InterPro" id="IPR050300">
    <property type="entry name" value="GDXG_lipolytic_enzyme"/>
</dbReference>
<evidence type="ECO:0000313" key="6">
    <source>
        <dbReference type="EMBL" id="KAH7115456.1"/>
    </source>
</evidence>
<feature type="domain" description="Alpha/beta hydrolase fold-3" evidence="5">
    <location>
        <begin position="130"/>
        <end position="345"/>
    </location>
</feature>
<gene>
    <name evidence="6" type="ORF">B0J13DRAFT_613495</name>
</gene>
<dbReference type="AlphaFoldDB" id="A0A9P9IC73"/>